<protein>
    <submittedName>
        <fullName evidence="2">VanZ family protein</fullName>
    </submittedName>
</protein>
<feature type="transmembrane region" description="Helical" evidence="1">
    <location>
        <begin position="12"/>
        <end position="32"/>
    </location>
</feature>
<keyword evidence="1" id="KW-0472">Membrane</keyword>
<comment type="caution">
    <text evidence="2">The sequence shown here is derived from an EMBL/GenBank/DDBJ whole genome shotgun (WGS) entry which is preliminary data.</text>
</comment>
<keyword evidence="1" id="KW-1133">Transmembrane helix</keyword>
<dbReference type="EMBL" id="JAHXZN010000001">
    <property type="protein sequence ID" value="MBW6529405.1"/>
    <property type="molecule type" value="Genomic_DNA"/>
</dbReference>
<name>A0ABS7BIP6_9SPHN</name>
<feature type="transmembrane region" description="Helical" evidence="1">
    <location>
        <begin position="95"/>
        <end position="115"/>
    </location>
</feature>
<organism evidence="2 3">
    <name type="scientific">Sphingomonas citri</name>
    <dbReference type="NCBI Taxonomy" id="2862499"/>
    <lineage>
        <taxon>Bacteria</taxon>
        <taxon>Pseudomonadati</taxon>
        <taxon>Pseudomonadota</taxon>
        <taxon>Alphaproteobacteria</taxon>
        <taxon>Sphingomonadales</taxon>
        <taxon>Sphingomonadaceae</taxon>
        <taxon>Sphingomonas</taxon>
    </lineage>
</organism>
<feature type="transmembrane region" description="Helical" evidence="1">
    <location>
        <begin position="44"/>
        <end position="61"/>
    </location>
</feature>
<gene>
    <name evidence="2" type="ORF">KZ820_01535</name>
</gene>
<keyword evidence="1" id="KW-0812">Transmembrane</keyword>
<accession>A0ABS7BIP6</accession>
<evidence type="ECO:0000256" key="1">
    <source>
        <dbReference type="SAM" id="Phobius"/>
    </source>
</evidence>
<keyword evidence="3" id="KW-1185">Reference proteome</keyword>
<dbReference type="NCBIfam" id="NF037970">
    <property type="entry name" value="vanZ_1"/>
    <property type="match status" value="1"/>
</dbReference>
<dbReference type="RefSeq" id="WP_219746955.1">
    <property type="nucleotide sequence ID" value="NZ_JAHXZN010000001.1"/>
</dbReference>
<reference evidence="2 3" key="1">
    <citation type="submission" date="2021-07" db="EMBL/GenBank/DDBJ databases">
        <title>Sphingomonas sp.</title>
        <authorList>
            <person name="Feng G."/>
            <person name="Li J."/>
            <person name="Pan M."/>
        </authorList>
    </citation>
    <scope>NUCLEOTIDE SEQUENCE [LARGE SCALE GENOMIC DNA]</scope>
    <source>
        <strain evidence="2 3">RRHST34</strain>
    </source>
</reference>
<evidence type="ECO:0000313" key="3">
    <source>
        <dbReference type="Proteomes" id="UP000759103"/>
    </source>
</evidence>
<sequence>MTETTSLAQVRPLFLVALIIATAGAVTLALMPHPPSVGHISDKWQHMFAFGTLTILSVLAFPATSLLRIGERMSFLGALIEVFQSIPSLHRDCDVMDWLADTLIIVAVLTVIVLFRRLSASAPAAQPRRSALHRRA</sequence>
<proteinExistence type="predicted"/>
<dbReference type="Proteomes" id="UP000759103">
    <property type="component" value="Unassembled WGS sequence"/>
</dbReference>
<evidence type="ECO:0000313" key="2">
    <source>
        <dbReference type="EMBL" id="MBW6529405.1"/>
    </source>
</evidence>